<keyword evidence="5 10" id="KW-0808">Transferase</keyword>
<comment type="function">
    <text evidence="10">Involved in the glycolate utilization. Catalyzes the condensation and subsequent hydrolysis of acetyl-coenzyme A (acetyl-CoA) and glyoxylate to form malate and CoA.</text>
</comment>
<feature type="binding site" evidence="10">
    <location>
        <position position="540"/>
    </location>
    <ligand>
        <name>acetyl-CoA</name>
        <dbReference type="ChEBI" id="CHEBI:57288"/>
    </ligand>
</feature>
<dbReference type="Pfam" id="PF20659">
    <property type="entry name" value="MS_C"/>
    <property type="match status" value="1"/>
</dbReference>
<evidence type="ECO:0000256" key="1">
    <source>
        <dbReference type="ARBA" id="ARBA00001946"/>
    </source>
</evidence>
<dbReference type="NCBIfam" id="NF002825">
    <property type="entry name" value="PRK02999.1"/>
    <property type="match status" value="1"/>
</dbReference>
<evidence type="ECO:0000313" key="17">
    <source>
        <dbReference type="EMBL" id="TDT14923.1"/>
    </source>
</evidence>
<dbReference type="OrthoDB" id="9762054at2"/>
<dbReference type="Pfam" id="PF20658">
    <property type="entry name" value="MSG_insertion"/>
    <property type="match status" value="1"/>
</dbReference>
<dbReference type="GO" id="GO:0005829">
    <property type="term" value="C:cytosol"/>
    <property type="evidence" value="ECO:0007669"/>
    <property type="project" value="TreeGrafter"/>
</dbReference>
<feature type="region of interest" description="Disordered" evidence="12">
    <location>
        <begin position="708"/>
        <end position="728"/>
    </location>
</feature>
<evidence type="ECO:0000256" key="11">
    <source>
        <dbReference type="PIRSR" id="PIRSR601465-50"/>
    </source>
</evidence>
<protein>
    <recommendedName>
        <fullName evidence="10">Malate synthase G</fullName>
        <ecNumber evidence="10">2.3.3.9</ecNumber>
    </recommendedName>
</protein>
<comment type="caution">
    <text evidence="17">The sequence shown here is derived from an EMBL/GenBank/DDBJ whole genome shotgun (WGS) entry which is preliminary data.</text>
</comment>
<dbReference type="InterPro" id="IPR011076">
    <property type="entry name" value="Malate_synth_sf"/>
</dbReference>
<dbReference type="PANTHER" id="PTHR42739:SF1">
    <property type="entry name" value="MALATE SYNTHASE G"/>
    <property type="match status" value="1"/>
</dbReference>
<dbReference type="UniPathway" id="UPA00703">
    <property type="reaction ID" value="UER00720"/>
</dbReference>
<dbReference type="InterPro" id="IPR006253">
    <property type="entry name" value="Malate_synthG"/>
</dbReference>
<feature type="domain" description="Malate synthase TIM barrel" evidence="13">
    <location>
        <begin position="335"/>
        <end position="567"/>
    </location>
</feature>
<keyword evidence="6 10" id="KW-0479">Metal-binding</keyword>
<dbReference type="InterPro" id="IPR048356">
    <property type="entry name" value="MS_N"/>
</dbReference>
<dbReference type="Gene3D" id="3.20.20.360">
    <property type="entry name" value="Malate synthase, domain 3"/>
    <property type="match status" value="2"/>
</dbReference>
<keyword evidence="4 10" id="KW-0816">Tricarboxylic acid cycle</keyword>
<dbReference type="Pfam" id="PF20656">
    <property type="entry name" value="MS_N"/>
    <property type="match status" value="1"/>
</dbReference>
<feature type="active site" description="Proton donor" evidence="10 11">
    <location>
        <position position="635"/>
    </location>
</feature>
<feature type="modified residue" description="Cysteine sulfenic acid (-SOH)" evidence="10">
    <location>
        <position position="621"/>
    </location>
</feature>
<comment type="subunit">
    <text evidence="10">Monomer.</text>
</comment>
<evidence type="ECO:0000256" key="8">
    <source>
        <dbReference type="ARBA" id="ARBA00023097"/>
    </source>
</evidence>
<feature type="binding site" evidence="10">
    <location>
        <position position="121"/>
    </location>
    <ligand>
        <name>acetyl-CoA</name>
        <dbReference type="ChEBI" id="CHEBI:57288"/>
    </ligand>
</feature>
<dbReference type="InterPro" id="IPR048355">
    <property type="entry name" value="MS_C"/>
</dbReference>
<evidence type="ECO:0000259" key="14">
    <source>
        <dbReference type="Pfam" id="PF20656"/>
    </source>
</evidence>
<dbReference type="Gene3D" id="1.20.1220.12">
    <property type="entry name" value="Malate synthase, domain III"/>
    <property type="match status" value="1"/>
</dbReference>
<feature type="binding site" evidence="10">
    <location>
        <begin position="128"/>
        <end position="129"/>
    </location>
    <ligand>
        <name>acetyl-CoA</name>
        <dbReference type="ChEBI" id="CHEBI:57288"/>
    </ligand>
</feature>
<feature type="domain" description="Malate synthase G alpha-beta insertion" evidence="15">
    <location>
        <begin position="160"/>
        <end position="235"/>
    </location>
</feature>
<feature type="binding site" evidence="10">
    <location>
        <position position="276"/>
    </location>
    <ligand>
        <name>acetyl-CoA</name>
        <dbReference type="ChEBI" id="CHEBI:57288"/>
    </ligand>
</feature>
<keyword evidence="2 10" id="KW-0329">Glyoxylate bypass</keyword>
<organism evidence="17 18">
    <name type="scientific">Ilumatobacter fluminis</name>
    <dbReference type="NCBI Taxonomy" id="467091"/>
    <lineage>
        <taxon>Bacteria</taxon>
        <taxon>Bacillati</taxon>
        <taxon>Actinomycetota</taxon>
        <taxon>Acidimicrobiia</taxon>
        <taxon>Acidimicrobiales</taxon>
        <taxon>Ilumatobacteraceae</taxon>
        <taxon>Ilumatobacter</taxon>
    </lineage>
</organism>
<dbReference type="AlphaFoldDB" id="A0A4R7HXS1"/>
<feature type="binding site" evidence="10">
    <location>
        <position position="459"/>
    </location>
    <ligand>
        <name>Mg(2+)</name>
        <dbReference type="ChEBI" id="CHEBI:18420"/>
    </ligand>
</feature>
<evidence type="ECO:0000256" key="9">
    <source>
        <dbReference type="ARBA" id="ARBA00047918"/>
    </source>
</evidence>
<dbReference type="InterPro" id="IPR001465">
    <property type="entry name" value="Malate_synthase_TIM"/>
</dbReference>
<dbReference type="GO" id="GO:0004474">
    <property type="term" value="F:malate synthase activity"/>
    <property type="evidence" value="ECO:0007669"/>
    <property type="project" value="UniProtKB-UniRule"/>
</dbReference>
<evidence type="ECO:0000259" key="13">
    <source>
        <dbReference type="Pfam" id="PF01274"/>
    </source>
</evidence>
<sequence>MNEFHLASTGSRVERGTLQVDRTLVEFVENEVITNTDLDAATVWSALETLASEFGPRNRRLLERREELQRQIDDWYDANGTDPDPAFLAEIGYSVAAPDPFSIETDGVDDEIARIAGPQLVVPADNARYALNAANARWGSLYDALYGTDVLGDPPPPGPYDPQRGARVVEWAKQFLDSAAPLNQGSHQSVVGYRVRNGKLVADLDMGSATMLSPSAELVGWNGDPEAPSTLVVRHHGLLLELVIDRSHHVGAEDRAGVSDVRLESAVTTIIDLEDSVAAVDGEDKVVGYRNWLGLLRRTLTAEVSKAGRTATRRLHGDRQLTTAQGSLPMRMTSVLMVRNVGHLMTTPAVVDEHGREIPEGLLDALVTVLCAREDALGRSDHPNSATGSIYVVKPKMHGPEEVAFAVDVFTFIERALGLPENTVKLGIMDEERRTSVNLSACIWAARRRVAFINTGFLDRTGDEIHTCMRAGPVMRKADMKTSTWLPAYEDWNIRTGVECGLIGRAQIGKGMWAAPDLMADMLDQKIAHPLAGASCAWVPSPTAATLHATHYHRVDVAQRQRDLAGRLDECQARAELGSLLVAPVVARPDWSDDERLAELRNNLQGILGYVVRWVDQGVGCSKVPDIGDVGLMEDRATCRISSQHVANWLAHGVVSIDEVDDALQAVAALVDRQNADDPTYRPMAPNLDGVAFRAARELVVAGGSQPSGYTEPILHRYRHERKKEAGS</sequence>
<keyword evidence="18" id="KW-1185">Reference proteome</keyword>
<keyword evidence="8 10" id="KW-0558">Oxidation</keyword>
<evidence type="ECO:0000259" key="15">
    <source>
        <dbReference type="Pfam" id="PF20658"/>
    </source>
</evidence>
<feature type="binding site" evidence="10">
    <location>
        <position position="313"/>
    </location>
    <ligand>
        <name>acetyl-CoA</name>
        <dbReference type="ChEBI" id="CHEBI:57288"/>
    </ligand>
</feature>
<feature type="binding site" evidence="10">
    <location>
        <position position="431"/>
    </location>
    <ligand>
        <name>Mg(2+)</name>
        <dbReference type="ChEBI" id="CHEBI:18420"/>
    </ligand>
</feature>
<evidence type="ECO:0000256" key="3">
    <source>
        <dbReference type="ARBA" id="ARBA00022490"/>
    </source>
</evidence>
<comment type="caution">
    <text evidence="10">Lacks conserved residue(s) required for the propagation of feature annotation.</text>
</comment>
<keyword evidence="7 10" id="KW-0460">Magnesium</keyword>
<dbReference type="Proteomes" id="UP000294558">
    <property type="component" value="Unassembled WGS sequence"/>
</dbReference>
<evidence type="ECO:0000256" key="6">
    <source>
        <dbReference type="ARBA" id="ARBA00022723"/>
    </source>
</evidence>
<dbReference type="PANTHER" id="PTHR42739">
    <property type="entry name" value="MALATE SYNTHASE G"/>
    <property type="match status" value="1"/>
</dbReference>
<dbReference type="Pfam" id="PF01274">
    <property type="entry name" value="MS_TIM-barrel"/>
    <property type="match status" value="1"/>
</dbReference>
<accession>A0A4R7HXS1</accession>
<dbReference type="EMBL" id="SOAU01000001">
    <property type="protein sequence ID" value="TDT14923.1"/>
    <property type="molecule type" value="Genomic_DNA"/>
</dbReference>
<dbReference type="InterPro" id="IPR046363">
    <property type="entry name" value="MS_N_TIM-barrel_dom"/>
</dbReference>
<evidence type="ECO:0000256" key="7">
    <source>
        <dbReference type="ARBA" id="ARBA00022842"/>
    </source>
</evidence>
<evidence type="ECO:0000313" key="18">
    <source>
        <dbReference type="Proteomes" id="UP000294558"/>
    </source>
</evidence>
<comment type="subcellular location">
    <subcellularLocation>
        <location evidence="10">Cytoplasm</location>
    </subcellularLocation>
</comment>
<feature type="domain" description="Malate synthase N-terminal" evidence="14">
    <location>
        <begin position="24"/>
        <end position="75"/>
    </location>
</feature>
<dbReference type="RefSeq" id="WP_133867428.1">
    <property type="nucleotide sequence ID" value="NZ_SOAU01000001.1"/>
</dbReference>
<comment type="similarity">
    <text evidence="10">Belongs to the malate synthase family. GlcB subfamily.</text>
</comment>
<comment type="pathway">
    <text evidence="10">Carbohydrate metabolism; glyoxylate cycle; (S)-malate from isocitrate: step 2/2.</text>
</comment>
<proteinExistence type="inferred from homology"/>
<feature type="domain" description="Malate synthase C-terminal" evidence="16">
    <location>
        <begin position="597"/>
        <end position="685"/>
    </location>
</feature>
<dbReference type="GO" id="GO:0009436">
    <property type="term" value="P:glyoxylate catabolic process"/>
    <property type="evidence" value="ECO:0007669"/>
    <property type="project" value="TreeGrafter"/>
</dbReference>
<dbReference type="HAMAP" id="MF_00641">
    <property type="entry name" value="Malate_synth_G"/>
    <property type="match status" value="1"/>
</dbReference>
<gene>
    <name evidence="10" type="primary">glcB</name>
    <name evidence="17" type="ORF">BDK89_0482</name>
</gene>
<name>A0A4R7HXS1_9ACTN</name>
<dbReference type="GO" id="GO:0000287">
    <property type="term" value="F:magnesium ion binding"/>
    <property type="evidence" value="ECO:0007669"/>
    <property type="project" value="TreeGrafter"/>
</dbReference>
<comment type="catalytic activity">
    <reaction evidence="9 10">
        <text>glyoxylate + acetyl-CoA + H2O = (S)-malate + CoA + H(+)</text>
        <dbReference type="Rhea" id="RHEA:18181"/>
        <dbReference type="ChEBI" id="CHEBI:15377"/>
        <dbReference type="ChEBI" id="CHEBI:15378"/>
        <dbReference type="ChEBI" id="CHEBI:15589"/>
        <dbReference type="ChEBI" id="CHEBI:36655"/>
        <dbReference type="ChEBI" id="CHEBI:57287"/>
        <dbReference type="ChEBI" id="CHEBI:57288"/>
        <dbReference type="EC" id="2.3.3.9"/>
    </reaction>
</comment>
<dbReference type="SUPFAM" id="SSF51645">
    <property type="entry name" value="Malate synthase G"/>
    <property type="match status" value="1"/>
</dbReference>
<evidence type="ECO:0000256" key="4">
    <source>
        <dbReference type="ARBA" id="ARBA00022532"/>
    </source>
</evidence>
<dbReference type="GO" id="GO:0006097">
    <property type="term" value="P:glyoxylate cycle"/>
    <property type="evidence" value="ECO:0007669"/>
    <property type="project" value="UniProtKB-UniRule"/>
</dbReference>
<comment type="cofactor">
    <cofactor evidence="1 10">
        <name>Mg(2+)</name>
        <dbReference type="ChEBI" id="CHEBI:18420"/>
    </cofactor>
</comment>
<feature type="active site" description="Proton acceptor" evidence="10 11">
    <location>
        <position position="339"/>
    </location>
</feature>
<evidence type="ECO:0000256" key="2">
    <source>
        <dbReference type="ARBA" id="ARBA00022435"/>
    </source>
</evidence>
<reference evidence="17 18" key="1">
    <citation type="submission" date="2019-03" db="EMBL/GenBank/DDBJ databases">
        <title>Sequencing the genomes of 1000 actinobacteria strains.</title>
        <authorList>
            <person name="Klenk H.-P."/>
        </authorList>
    </citation>
    <scope>NUCLEOTIDE SEQUENCE [LARGE SCALE GENOMIC DNA]</scope>
    <source>
        <strain evidence="17 18">DSM 18936</strain>
    </source>
</reference>
<keyword evidence="3 10" id="KW-0963">Cytoplasm</keyword>
<feature type="binding site" evidence="10">
    <location>
        <position position="339"/>
    </location>
    <ligand>
        <name>glyoxylate</name>
        <dbReference type="ChEBI" id="CHEBI:36655"/>
    </ligand>
</feature>
<dbReference type="GO" id="GO:0006099">
    <property type="term" value="P:tricarboxylic acid cycle"/>
    <property type="evidence" value="ECO:0007669"/>
    <property type="project" value="UniProtKB-KW"/>
</dbReference>
<evidence type="ECO:0000256" key="5">
    <source>
        <dbReference type="ARBA" id="ARBA00022679"/>
    </source>
</evidence>
<evidence type="ECO:0000256" key="12">
    <source>
        <dbReference type="SAM" id="MobiDB-lite"/>
    </source>
</evidence>
<dbReference type="InterPro" id="IPR048357">
    <property type="entry name" value="MSG_insertion"/>
</dbReference>
<feature type="binding site" evidence="10">
    <location>
        <begin position="456"/>
        <end position="459"/>
    </location>
    <ligand>
        <name>glyoxylate</name>
        <dbReference type="ChEBI" id="CHEBI:36655"/>
    </ligand>
</feature>
<feature type="binding site" evidence="10">
    <location>
        <position position="431"/>
    </location>
    <ligand>
        <name>glyoxylate</name>
        <dbReference type="ChEBI" id="CHEBI:36655"/>
    </ligand>
</feature>
<evidence type="ECO:0000259" key="16">
    <source>
        <dbReference type="Pfam" id="PF20659"/>
    </source>
</evidence>
<dbReference type="InterPro" id="IPR044856">
    <property type="entry name" value="Malate_synth_C_sf"/>
</dbReference>
<dbReference type="EC" id="2.3.3.9" evidence="10"/>
<evidence type="ECO:0000256" key="10">
    <source>
        <dbReference type="HAMAP-Rule" id="MF_00641"/>
    </source>
</evidence>